<dbReference type="EC" id="2.4.1.-" evidence="8"/>
<keyword evidence="7 8" id="KW-0472">Membrane</keyword>
<keyword evidence="10" id="KW-1185">Reference proteome</keyword>
<sequence>MQSNGFSLVALLIVSFIIFYFLFVYNSGQNNHTQFSGIIVSDSQNSKKSSGSKKTSLKLTTSSKVLRTPNGCKFEDWNNITTDRIPNHEIHEEWRQKGVSREGNLRANLSVLGAYVYSKYIAVTITSQNLYNTTVFCRYFDCHRKEIENPFKSVVFPESTVYCGRRAGAKFMSLTEKLEDKPQPPVPILDRTQPEPEHFFSICLAPLYGDEPKWMQIVEFIEHYKLQGADHFYVYLFEVNPNDRVILDDYVRTGEIDLIVLHDRFERPDWLVHMVEVFDCLQRSKHHSKWSAFIDIDERMVMKKVGNTVANQLQKVTDPKVGNIEWRVQNVLKTGDSPAKYVNKSQLLSELIFMKYQETMEEQGPGVRQKCIIRPELIGSMWIHRPSSMYPGIKSAPMEARDGIIRHYRNTKKRIFGVGGLGKPINSSRLEPTFEKKLLEAVVERVQSVYDIVPLDCHDIARRVWAGHGLRDPCAVQAEEKKKKEKKEKEGKNA</sequence>
<dbReference type="Pfam" id="PF01697">
    <property type="entry name" value="Glyco_transf_92"/>
    <property type="match status" value="1"/>
</dbReference>
<dbReference type="GO" id="GO:0016020">
    <property type="term" value="C:membrane"/>
    <property type="evidence" value="ECO:0007669"/>
    <property type="project" value="UniProtKB-SubCell"/>
</dbReference>
<keyword evidence="3 8" id="KW-0328">Glycosyltransferase</keyword>
<dbReference type="InterPro" id="IPR008166">
    <property type="entry name" value="Glyco_transf_92"/>
</dbReference>
<name>A0A8S1HHX3_9PELO</name>
<keyword evidence="5 8" id="KW-0812">Transmembrane</keyword>
<dbReference type="AlphaFoldDB" id="A0A8S1HHX3"/>
<proteinExistence type="inferred from homology"/>
<organism evidence="9 10">
    <name type="scientific">Caenorhabditis auriculariae</name>
    <dbReference type="NCBI Taxonomy" id="2777116"/>
    <lineage>
        <taxon>Eukaryota</taxon>
        <taxon>Metazoa</taxon>
        <taxon>Ecdysozoa</taxon>
        <taxon>Nematoda</taxon>
        <taxon>Chromadorea</taxon>
        <taxon>Rhabditida</taxon>
        <taxon>Rhabditina</taxon>
        <taxon>Rhabditomorpha</taxon>
        <taxon>Rhabditoidea</taxon>
        <taxon>Rhabditidae</taxon>
        <taxon>Peloderinae</taxon>
        <taxon>Caenorhabditis</taxon>
    </lineage>
</organism>
<comment type="similarity">
    <text evidence="2 8">Belongs to the glycosyltransferase 92 family.</text>
</comment>
<dbReference type="Proteomes" id="UP000835052">
    <property type="component" value="Unassembled WGS sequence"/>
</dbReference>
<keyword evidence="4 8" id="KW-0808">Transferase</keyword>
<comment type="caution">
    <text evidence="9">The sequence shown here is derived from an EMBL/GenBank/DDBJ whole genome shotgun (WGS) entry which is preliminary data.</text>
</comment>
<dbReference type="GO" id="GO:0005737">
    <property type="term" value="C:cytoplasm"/>
    <property type="evidence" value="ECO:0007669"/>
    <property type="project" value="TreeGrafter"/>
</dbReference>
<evidence type="ECO:0000256" key="6">
    <source>
        <dbReference type="ARBA" id="ARBA00022989"/>
    </source>
</evidence>
<feature type="transmembrane region" description="Helical" evidence="8">
    <location>
        <begin position="6"/>
        <end position="25"/>
    </location>
</feature>
<evidence type="ECO:0000256" key="8">
    <source>
        <dbReference type="RuleBase" id="RU366017"/>
    </source>
</evidence>
<dbReference type="PANTHER" id="PTHR21461">
    <property type="entry name" value="GLYCOSYLTRANSFERASE FAMILY 92 PROTEIN"/>
    <property type="match status" value="1"/>
</dbReference>
<evidence type="ECO:0000256" key="3">
    <source>
        <dbReference type="ARBA" id="ARBA00022676"/>
    </source>
</evidence>
<accession>A0A8S1HHX3</accession>
<evidence type="ECO:0000313" key="9">
    <source>
        <dbReference type="EMBL" id="CAD6194835.1"/>
    </source>
</evidence>
<protein>
    <recommendedName>
        <fullName evidence="8">Glycosyltransferase family 92 protein</fullName>
        <ecNumber evidence="8">2.4.1.-</ecNumber>
    </recommendedName>
</protein>
<keyword evidence="6 8" id="KW-1133">Transmembrane helix</keyword>
<evidence type="ECO:0000256" key="5">
    <source>
        <dbReference type="ARBA" id="ARBA00022692"/>
    </source>
</evidence>
<dbReference type="EMBL" id="CAJGYM010000048">
    <property type="protein sequence ID" value="CAD6194835.1"/>
    <property type="molecule type" value="Genomic_DNA"/>
</dbReference>
<evidence type="ECO:0000313" key="10">
    <source>
        <dbReference type="Proteomes" id="UP000835052"/>
    </source>
</evidence>
<evidence type="ECO:0000256" key="7">
    <source>
        <dbReference type="ARBA" id="ARBA00023136"/>
    </source>
</evidence>
<evidence type="ECO:0000256" key="1">
    <source>
        <dbReference type="ARBA" id="ARBA00004167"/>
    </source>
</evidence>
<gene>
    <name evidence="9" type="ORF">CAUJ_LOCUS10754</name>
</gene>
<evidence type="ECO:0000256" key="4">
    <source>
        <dbReference type="ARBA" id="ARBA00022679"/>
    </source>
</evidence>
<reference evidence="9" key="1">
    <citation type="submission" date="2020-10" db="EMBL/GenBank/DDBJ databases">
        <authorList>
            <person name="Kikuchi T."/>
        </authorList>
    </citation>
    <scope>NUCLEOTIDE SEQUENCE</scope>
    <source>
        <strain evidence="9">NKZ352</strain>
    </source>
</reference>
<dbReference type="OrthoDB" id="5777994at2759"/>
<dbReference type="PANTHER" id="PTHR21461:SF40">
    <property type="entry name" value="GLYCOSYLTRANSFERASE FAMILY 92 PROTEIN"/>
    <property type="match status" value="1"/>
</dbReference>
<comment type="subcellular location">
    <subcellularLocation>
        <location evidence="1">Membrane</location>
        <topology evidence="1">Single-pass membrane protein</topology>
    </subcellularLocation>
</comment>
<evidence type="ECO:0000256" key="2">
    <source>
        <dbReference type="ARBA" id="ARBA00007647"/>
    </source>
</evidence>
<dbReference type="GO" id="GO:0016757">
    <property type="term" value="F:glycosyltransferase activity"/>
    <property type="evidence" value="ECO:0007669"/>
    <property type="project" value="UniProtKB-UniRule"/>
</dbReference>